<evidence type="ECO:0000256" key="1">
    <source>
        <dbReference type="SAM" id="MobiDB-lite"/>
    </source>
</evidence>
<comment type="caution">
    <text evidence="3">The sequence shown here is derived from an EMBL/GenBank/DDBJ whole genome shotgun (WGS) entry which is preliminary data.</text>
</comment>
<keyword evidence="2" id="KW-0732">Signal</keyword>
<proteinExistence type="predicted"/>
<reference evidence="3" key="1">
    <citation type="submission" date="2022-08" db="EMBL/GenBank/DDBJ databases">
        <title>A Global Phylogenomic Analysis of the Shiitake Genus Lentinula.</title>
        <authorList>
            <consortium name="DOE Joint Genome Institute"/>
            <person name="Sierra-Patev S."/>
            <person name="Min B."/>
            <person name="Naranjo-Ortiz M."/>
            <person name="Looney B."/>
            <person name="Konkel Z."/>
            <person name="Slot J.C."/>
            <person name="Sakamoto Y."/>
            <person name="Steenwyk J.L."/>
            <person name="Rokas A."/>
            <person name="Carro J."/>
            <person name="Camarero S."/>
            <person name="Ferreira P."/>
            <person name="Molpeceres G."/>
            <person name="Ruiz-Duenas F.J."/>
            <person name="Serrano A."/>
            <person name="Henrissat B."/>
            <person name="Drula E."/>
            <person name="Hughes K.W."/>
            <person name="Mata J.L."/>
            <person name="Ishikawa N.K."/>
            <person name="Vargas-Isla R."/>
            <person name="Ushijima S."/>
            <person name="Smith C.A."/>
            <person name="Ahrendt S."/>
            <person name="Andreopoulos W."/>
            <person name="He G."/>
            <person name="Labutti K."/>
            <person name="Lipzen A."/>
            <person name="Ng V."/>
            <person name="Riley R."/>
            <person name="Sandor L."/>
            <person name="Barry K."/>
            <person name="Martinez A.T."/>
            <person name="Xiao Y."/>
            <person name="Gibbons J.G."/>
            <person name="Terashima K."/>
            <person name="Grigoriev I.V."/>
            <person name="Hibbett D.S."/>
        </authorList>
    </citation>
    <scope>NUCLEOTIDE SEQUENCE</scope>
    <source>
        <strain evidence="3">RHP3577 ss4</strain>
    </source>
</reference>
<sequence>MVLSRIILTAVLALGSIAVAFPVVPGGGVTGTTPTPGSGARLPRMQGDDLKPNLEAGMKGLSISPLAGGPSSPHGVPPLGSSSEVPSEKFNKQQYDERIRQKIELIKNFPNVHNNYKKIAERLSECMDMDKKKPSIPLSALVNLDTMNVLTLAKVIEDYMKPQPGEGKNPKIEKLRKAFEEGDYPENLPAILRGSPEPGIH</sequence>
<name>A0ABQ8VSM5_9AGAR</name>
<dbReference type="Proteomes" id="UP001150217">
    <property type="component" value="Unassembled WGS sequence"/>
</dbReference>
<dbReference type="EMBL" id="JANVFT010000011">
    <property type="protein sequence ID" value="KAJ4499387.1"/>
    <property type="molecule type" value="Genomic_DNA"/>
</dbReference>
<feature type="chain" id="PRO_5046499928" evidence="2">
    <location>
        <begin position="21"/>
        <end position="201"/>
    </location>
</feature>
<keyword evidence="4" id="KW-1185">Reference proteome</keyword>
<accession>A0ABQ8VSM5</accession>
<gene>
    <name evidence="3" type="ORF">C8R41DRAFT_815494</name>
</gene>
<evidence type="ECO:0000313" key="4">
    <source>
        <dbReference type="Proteomes" id="UP001150217"/>
    </source>
</evidence>
<protein>
    <submittedName>
        <fullName evidence="3">Uncharacterized protein</fullName>
    </submittedName>
</protein>
<evidence type="ECO:0000313" key="3">
    <source>
        <dbReference type="EMBL" id="KAJ4499387.1"/>
    </source>
</evidence>
<organism evidence="3 4">
    <name type="scientific">Lentinula lateritia</name>
    <dbReference type="NCBI Taxonomy" id="40482"/>
    <lineage>
        <taxon>Eukaryota</taxon>
        <taxon>Fungi</taxon>
        <taxon>Dikarya</taxon>
        <taxon>Basidiomycota</taxon>
        <taxon>Agaricomycotina</taxon>
        <taxon>Agaricomycetes</taxon>
        <taxon>Agaricomycetidae</taxon>
        <taxon>Agaricales</taxon>
        <taxon>Marasmiineae</taxon>
        <taxon>Omphalotaceae</taxon>
        <taxon>Lentinula</taxon>
    </lineage>
</organism>
<evidence type="ECO:0000256" key="2">
    <source>
        <dbReference type="SAM" id="SignalP"/>
    </source>
</evidence>
<feature type="region of interest" description="Disordered" evidence="1">
    <location>
        <begin position="28"/>
        <end position="92"/>
    </location>
</feature>
<feature type="signal peptide" evidence="2">
    <location>
        <begin position="1"/>
        <end position="20"/>
    </location>
</feature>